<sequence length="467" mass="53704">MNKFPKSFLWGASTSAYQIEGSIKQGGKVESIMDTFDERQSYPKGITGFKTASNHYKHWKEDIALMAEMGFKSYRFSISWPRIIKNVKGDVNLEGIKFYNDLIDELLKNKIEPIVTMFHFDTPNFIEEVGGLDSSNFGKLFESYSKVLFENYGSKVKYWLTINELNMFALVGQTIGVISENSKATKWQIMHNLNVAQARAIKLCKQMLPNAKIGPAPNIATVYSASSKPQDYTAKLNFDQLRNWIYLDIVCRGDYSEWFKNFLKATNEELFITPEEVELLKTAKPDFIAFNYYSTLTVEHATVAEYEKSLKTPADQQSGLVIPGVGKTVKNPNLEKTQFGWEIDSIGLKNTLKEIYDRYQLPMMITENGIGARDVLTDDNKIHDDYRIEYYQKHIIAMSDALKDGVDLIGYTPWSAIDLVSTHEGIGKRYGFVYVNRDEFDEKDMKRIRKDSFYWYKDVIKTNGKKI</sequence>
<comment type="similarity">
    <text evidence="1 4">Belongs to the glycosyl hydrolase 1 family.</text>
</comment>
<dbReference type="Gene3D" id="3.20.20.80">
    <property type="entry name" value="Glycosidases"/>
    <property type="match status" value="1"/>
</dbReference>
<protein>
    <submittedName>
        <fullName evidence="5">6-phospho-beta-glucosidase</fullName>
    </submittedName>
</protein>
<dbReference type="RefSeq" id="WP_100679339.1">
    <property type="nucleotide sequence ID" value="NZ_CP024969.1"/>
</dbReference>
<gene>
    <name evidence="5" type="primary">bglA</name>
    <name evidence="5" type="ORF">MTABA_v1c01860</name>
</gene>
<dbReference type="PROSITE" id="PS00653">
    <property type="entry name" value="GLYCOSYL_HYDROL_F1_2"/>
    <property type="match status" value="1"/>
</dbReference>
<dbReference type="AlphaFoldDB" id="A0A2K8P3R8"/>
<dbReference type="EMBL" id="CP024969">
    <property type="protein sequence ID" value="ATZ21389.1"/>
    <property type="molecule type" value="Genomic_DNA"/>
</dbReference>
<dbReference type="Proteomes" id="UP000232223">
    <property type="component" value="Chromosome"/>
</dbReference>
<dbReference type="InterPro" id="IPR033132">
    <property type="entry name" value="GH_1_N_CS"/>
</dbReference>
<evidence type="ECO:0000256" key="3">
    <source>
        <dbReference type="ARBA" id="ARBA00023295"/>
    </source>
</evidence>
<evidence type="ECO:0000313" key="6">
    <source>
        <dbReference type="Proteomes" id="UP000232223"/>
    </source>
</evidence>
<dbReference type="KEGG" id="mtab:MTABA_v1c01860"/>
<reference evidence="5 6" key="1">
    <citation type="submission" date="2017-11" db="EMBL/GenBank/DDBJ databases">
        <title>Genome sequence of Mesoplasma tabanidae BARC 857 (ATCC 49584).</title>
        <authorList>
            <person name="Lo W.-S."/>
            <person name="Kuo C.-H."/>
        </authorList>
    </citation>
    <scope>NUCLEOTIDE SEQUENCE [LARGE SCALE GENOMIC DNA]</scope>
    <source>
        <strain evidence="5 6">BARC 857</strain>
    </source>
</reference>
<dbReference type="InterPro" id="IPR017853">
    <property type="entry name" value="GH"/>
</dbReference>
<keyword evidence="3" id="KW-0326">Glycosidase</keyword>
<dbReference type="PANTHER" id="PTHR10353:SF136">
    <property type="entry name" value="ARYL-PHOSPHO-BETA-D-GLUCOSIDASE BGLC"/>
    <property type="match status" value="1"/>
</dbReference>
<evidence type="ECO:0000256" key="2">
    <source>
        <dbReference type="ARBA" id="ARBA00022801"/>
    </source>
</evidence>
<dbReference type="PANTHER" id="PTHR10353">
    <property type="entry name" value="GLYCOSYL HYDROLASE"/>
    <property type="match status" value="1"/>
</dbReference>
<evidence type="ECO:0000313" key="5">
    <source>
        <dbReference type="EMBL" id="ATZ21389.1"/>
    </source>
</evidence>
<evidence type="ECO:0000256" key="4">
    <source>
        <dbReference type="RuleBase" id="RU003690"/>
    </source>
</evidence>
<dbReference type="GO" id="GO:0016052">
    <property type="term" value="P:carbohydrate catabolic process"/>
    <property type="evidence" value="ECO:0007669"/>
    <property type="project" value="TreeGrafter"/>
</dbReference>
<accession>A0A2K8P3R8</accession>
<evidence type="ECO:0000256" key="1">
    <source>
        <dbReference type="ARBA" id="ARBA00010838"/>
    </source>
</evidence>
<dbReference type="Pfam" id="PF00232">
    <property type="entry name" value="Glyco_hydro_1"/>
    <property type="match status" value="1"/>
</dbReference>
<proteinExistence type="inferred from homology"/>
<dbReference type="PRINTS" id="PR00131">
    <property type="entry name" value="GLHYDRLASE1"/>
</dbReference>
<organism evidence="5 6">
    <name type="scientific">Mesoplasma tabanidae</name>
    <dbReference type="NCBI Taxonomy" id="219745"/>
    <lineage>
        <taxon>Bacteria</taxon>
        <taxon>Bacillati</taxon>
        <taxon>Mycoplasmatota</taxon>
        <taxon>Mollicutes</taxon>
        <taxon>Entomoplasmatales</taxon>
        <taxon>Entomoplasmataceae</taxon>
        <taxon>Mesoplasma</taxon>
    </lineage>
</organism>
<dbReference type="GO" id="GO:0005829">
    <property type="term" value="C:cytosol"/>
    <property type="evidence" value="ECO:0007669"/>
    <property type="project" value="TreeGrafter"/>
</dbReference>
<keyword evidence="2" id="KW-0378">Hydrolase</keyword>
<keyword evidence="6" id="KW-1185">Reference proteome</keyword>
<dbReference type="OrthoDB" id="391810at2"/>
<dbReference type="FunFam" id="3.20.20.80:FF:000004">
    <property type="entry name" value="Beta-glucosidase 6-phospho-beta-glucosidase"/>
    <property type="match status" value="1"/>
</dbReference>
<dbReference type="SUPFAM" id="SSF51445">
    <property type="entry name" value="(Trans)glycosidases"/>
    <property type="match status" value="1"/>
</dbReference>
<name>A0A2K8P3R8_9MOLU</name>
<dbReference type="GO" id="GO:0008422">
    <property type="term" value="F:beta-glucosidase activity"/>
    <property type="evidence" value="ECO:0007669"/>
    <property type="project" value="TreeGrafter"/>
</dbReference>
<dbReference type="InterPro" id="IPR001360">
    <property type="entry name" value="Glyco_hydro_1"/>
</dbReference>